<dbReference type="GO" id="GO:0003727">
    <property type="term" value="F:single-stranded RNA binding"/>
    <property type="evidence" value="ECO:0007669"/>
    <property type="project" value="TreeGrafter"/>
</dbReference>
<keyword evidence="4" id="KW-0540">Nuclease</keyword>
<dbReference type="InterPro" id="IPR045092">
    <property type="entry name" value="Rrp6-like"/>
</dbReference>
<dbReference type="SMART" id="SM00474">
    <property type="entry name" value="35EXOc"/>
    <property type="match status" value="1"/>
</dbReference>
<dbReference type="Gene3D" id="1.10.150.80">
    <property type="entry name" value="HRDC domain"/>
    <property type="match status" value="1"/>
</dbReference>
<evidence type="ECO:0000256" key="10">
    <source>
        <dbReference type="ARBA" id="ARBA00023242"/>
    </source>
</evidence>
<organism evidence="16 17">
    <name type="scientific">Aphidius gifuensis</name>
    <name type="common">Parasitoid wasp</name>
    <dbReference type="NCBI Taxonomy" id="684658"/>
    <lineage>
        <taxon>Eukaryota</taxon>
        <taxon>Metazoa</taxon>
        <taxon>Ecdysozoa</taxon>
        <taxon>Arthropoda</taxon>
        <taxon>Hexapoda</taxon>
        <taxon>Insecta</taxon>
        <taxon>Pterygota</taxon>
        <taxon>Neoptera</taxon>
        <taxon>Endopterygota</taxon>
        <taxon>Hymenoptera</taxon>
        <taxon>Apocrita</taxon>
        <taxon>Ichneumonoidea</taxon>
        <taxon>Braconidae</taxon>
        <taxon>Aphidiinae</taxon>
        <taxon>Aphidius</taxon>
    </lineage>
</organism>
<evidence type="ECO:0000256" key="5">
    <source>
        <dbReference type="ARBA" id="ARBA00022801"/>
    </source>
</evidence>
<evidence type="ECO:0000256" key="4">
    <source>
        <dbReference type="ARBA" id="ARBA00022722"/>
    </source>
</evidence>
<keyword evidence="8 14" id="KW-1133">Transmembrane helix</keyword>
<dbReference type="Gene3D" id="3.30.420.10">
    <property type="entry name" value="Ribonuclease H-like superfamily/Ribonuclease H"/>
    <property type="match status" value="1"/>
</dbReference>
<keyword evidence="7" id="KW-0269">Exonuclease</keyword>
<dbReference type="FunFam" id="3.30.420.10:FF:000059">
    <property type="entry name" value="Exosome complex exonuclease Rrp6"/>
    <property type="match status" value="1"/>
</dbReference>
<dbReference type="SUPFAM" id="SSF47819">
    <property type="entry name" value="HRDC-like"/>
    <property type="match status" value="1"/>
</dbReference>
<proteinExistence type="inferred from homology"/>
<evidence type="ECO:0000256" key="11">
    <source>
        <dbReference type="ARBA" id="ARBA00043957"/>
    </source>
</evidence>
<feature type="region of interest" description="Disordered" evidence="13">
    <location>
        <begin position="55"/>
        <end position="99"/>
    </location>
</feature>
<dbReference type="InterPro" id="IPR010997">
    <property type="entry name" value="HRDC-like_sf"/>
</dbReference>
<dbReference type="SUPFAM" id="SSF53098">
    <property type="entry name" value="Ribonuclease H-like"/>
    <property type="match status" value="1"/>
</dbReference>
<dbReference type="GO" id="GO:0000175">
    <property type="term" value="F:3'-5'-RNA exonuclease activity"/>
    <property type="evidence" value="ECO:0007669"/>
    <property type="project" value="InterPro"/>
</dbReference>
<keyword evidence="6" id="KW-0271">Exosome</keyword>
<dbReference type="InterPro" id="IPR049559">
    <property type="entry name" value="Rrp6p-like_exo"/>
</dbReference>
<dbReference type="GO" id="GO:0005730">
    <property type="term" value="C:nucleolus"/>
    <property type="evidence" value="ECO:0007669"/>
    <property type="project" value="TreeGrafter"/>
</dbReference>
<dbReference type="EMBL" id="JACMRX010000003">
    <property type="protein sequence ID" value="KAF7994141.1"/>
    <property type="molecule type" value="Genomic_DNA"/>
</dbReference>
<evidence type="ECO:0000256" key="13">
    <source>
        <dbReference type="SAM" id="MobiDB-lite"/>
    </source>
</evidence>
<evidence type="ECO:0000259" key="15">
    <source>
        <dbReference type="PROSITE" id="PS50967"/>
    </source>
</evidence>
<evidence type="ECO:0000256" key="2">
    <source>
        <dbReference type="ARBA" id="ARBA00022552"/>
    </source>
</evidence>
<dbReference type="Pfam" id="PF01612">
    <property type="entry name" value="DNA_pol_A_exo1"/>
    <property type="match status" value="1"/>
</dbReference>
<dbReference type="InterPro" id="IPR044876">
    <property type="entry name" value="HRDC_dom_sf"/>
</dbReference>
<gene>
    <name evidence="16" type="ORF">HCN44_011410</name>
</gene>
<evidence type="ECO:0000256" key="14">
    <source>
        <dbReference type="SAM" id="Phobius"/>
    </source>
</evidence>
<evidence type="ECO:0000256" key="6">
    <source>
        <dbReference type="ARBA" id="ARBA00022835"/>
    </source>
</evidence>
<dbReference type="GO" id="GO:0071040">
    <property type="term" value="P:nuclear polyadenylation-dependent antisense transcript catabolic process"/>
    <property type="evidence" value="ECO:0007669"/>
    <property type="project" value="TreeGrafter"/>
</dbReference>
<dbReference type="GO" id="GO:0071051">
    <property type="term" value="P:poly(A)-dependent snoRNA 3'-end processing"/>
    <property type="evidence" value="ECO:0007669"/>
    <property type="project" value="TreeGrafter"/>
</dbReference>
<feature type="compositionally biased region" description="Low complexity" evidence="13">
    <location>
        <begin position="69"/>
        <end position="97"/>
    </location>
</feature>
<keyword evidence="17" id="KW-1185">Reference proteome</keyword>
<dbReference type="GO" id="GO:0071039">
    <property type="term" value="P:nuclear polyadenylation-dependent CUT catabolic process"/>
    <property type="evidence" value="ECO:0007669"/>
    <property type="project" value="TreeGrafter"/>
</dbReference>
<dbReference type="GO" id="GO:0071038">
    <property type="term" value="P:TRAMP-dependent tRNA surveillance pathway"/>
    <property type="evidence" value="ECO:0007669"/>
    <property type="project" value="TreeGrafter"/>
</dbReference>
<dbReference type="GO" id="GO:0005524">
    <property type="term" value="F:ATP binding"/>
    <property type="evidence" value="ECO:0007669"/>
    <property type="project" value="InterPro"/>
</dbReference>
<evidence type="ECO:0000256" key="3">
    <source>
        <dbReference type="ARBA" id="ARBA00022692"/>
    </source>
</evidence>
<dbReference type="GO" id="GO:0071037">
    <property type="term" value="P:nuclear polyadenylation-dependent snRNA catabolic process"/>
    <property type="evidence" value="ECO:0007669"/>
    <property type="project" value="TreeGrafter"/>
</dbReference>
<dbReference type="InterPro" id="IPR002562">
    <property type="entry name" value="3'-5'_exonuclease_dom"/>
</dbReference>
<protein>
    <recommendedName>
        <fullName evidence="12">Exosome complex component 10 homolog</fullName>
    </recommendedName>
</protein>
<dbReference type="Proteomes" id="UP000639338">
    <property type="component" value="Unassembled WGS sequence"/>
</dbReference>
<dbReference type="GO" id="GO:0016020">
    <property type="term" value="C:membrane"/>
    <property type="evidence" value="ECO:0007669"/>
    <property type="project" value="InterPro"/>
</dbReference>
<dbReference type="InterPro" id="IPR036397">
    <property type="entry name" value="RNaseH_sf"/>
</dbReference>
<sequence>MYELLDSVQKRNGNGVNYAYCGYGLNKKNYGVFHNNFNYGAPNYQWMNNNVGRNRYIHPNNKKNRNWKNARVTSSFSPASSQSSSPTQTWTSPPEQSVATAQQVIPHGNGAESSDRMEIIKPQLLFQDKIDNSSGLWMPKLTEKPNAIEPLLLNVAINKNGKCSIHPYKVELEKFEIAKVQFDPCSIKRYKNINDTDMVFVQTHSDLISLVEKLMKCREIAIDLEHHSNRSYQGITCLMQISTRNTDYLIDTLSLRSDLHVLNKIFTNPKVLKVLHGADNDILWLQRDLSLYIVNMFDTHQAAIALDIPPGKRSFSSLLSTYCNIQTDKQYQLADWRIRPLPKELVEYSRMDTHFLLYIKDVMSNKLLLLGKGQELLKSVYQKSTNICKTVYKKPICDDNSFKRFYRKSGKKFNEHQLCALKLMYYWRDKIARQEDDSVEYVLPNNMMISIAEKLPNSIEGIYECCTSVPPLVLKNIIELYSIIVDAKCDLSMSDEPLNVKENITVKSGDMIKTMLSYVWPKKIIDKVSRGINFVSTAMVFKVVPTVFELSLVSGILGINCGSKYAAVAFSCVGIYFFFTLAVTQWKKKFY</sequence>
<dbReference type="Pfam" id="PF00570">
    <property type="entry name" value="HRDC"/>
    <property type="match status" value="1"/>
</dbReference>
<dbReference type="FunFam" id="1.10.150.80:FF:000001">
    <property type="entry name" value="Putative exosome component 10"/>
    <property type="match status" value="1"/>
</dbReference>
<dbReference type="Gene3D" id="1.20.1560.10">
    <property type="entry name" value="ABC transporter type 1, transmembrane domain"/>
    <property type="match status" value="1"/>
</dbReference>
<dbReference type="GO" id="GO:0000467">
    <property type="term" value="P:exonucleolytic trimming to generate mature 3'-end of 5.8S rRNA from tricistronic rRNA transcript (SSU-rRNA, 5.8S rRNA, LSU-rRNA)"/>
    <property type="evidence" value="ECO:0007669"/>
    <property type="project" value="InterPro"/>
</dbReference>
<dbReference type="AlphaFoldDB" id="A0A834Y0A3"/>
<accession>A0A834Y0A3</accession>
<evidence type="ECO:0000313" key="16">
    <source>
        <dbReference type="EMBL" id="KAF7994141.1"/>
    </source>
</evidence>
<dbReference type="GO" id="GO:0071036">
    <property type="term" value="P:nuclear polyadenylation-dependent snoRNA catabolic process"/>
    <property type="evidence" value="ECO:0007669"/>
    <property type="project" value="TreeGrafter"/>
</dbReference>
<dbReference type="InterPro" id="IPR002121">
    <property type="entry name" value="HRDC_dom"/>
</dbReference>
<keyword evidence="2" id="KW-0698">rRNA processing</keyword>
<dbReference type="GO" id="GO:0071044">
    <property type="term" value="P:histone mRNA catabolic process"/>
    <property type="evidence" value="ECO:0007669"/>
    <property type="project" value="TreeGrafter"/>
</dbReference>
<comment type="caution">
    <text evidence="16">The sequence shown here is derived from an EMBL/GenBank/DDBJ whole genome shotgun (WGS) entry which is preliminary data.</text>
</comment>
<evidence type="ECO:0000256" key="9">
    <source>
        <dbReference type="ARBA" id="ARBA00023136"/>
    </source>
</evidence>
<keyword evidence="10" id="KW-0539">Nucleus</keyword>
<evidence type="ECO:0000256" key="7">
    <source>
        <dbReference type="ARBA" id="ARBA00022839"/>
    </source>
</evidence>
<dbReference type="CDD" id="cd06147">
    <property type="entry name" value="Rrp6p_like_exo"/>
    <property type="match status" value="1"/>
</dbReference>
<keyword evidence="5" id="KW-0378">Hydrolase</keyword>
<evidence type="ECO:0000256" key="8">
    <source>
        <dbReference type="ARBA" id="ARBA00022989"/>
    </source>
</evidence>
<name>A0A834Y0A3_APHGI</name>
<dbReference type="GO" id="GO:0000176">
    <property type="term" value="C:nuclear exosome (RNase complex)"/>
    <property type="evidence" value="ECO:0007669"/>
    <property type="project" value="TreeGrafter"/>
</dbReference>
<dbReference type="PANTHER" id="PTHR12124">
    <property type="entry name" value="POLYMYOSITIS/SCLERODERMA AUTOANTIGEN-RELATED"/>
    <property type="match status" value="1"/>
</dbReference>
<dbReference type="InterPro" id="IPR036640">
    <property type="entry name" value="ABC1_TM_sf"/>
</dbReference>
<keyword evidence="3 14" id="KW-0812">Transmembrane</keyword>
<dbReference type="GO" id="GO:0071035">
    <property type="term" value="P:nuclear polyadenylation-dependent rRNA catabolic process"/>
    <property type="evidence" value="ECO:0007669"/>
    <property type="project" value="TreeGrafter"/>
</dbReference>
<evidence type="ECO:0000256" key="12">
    <source>
        <dbReference type="ARBA" id="ARBA00070365"/>
    </source>
</evidence>
<evidence type="ECO:0000313" key="17">
    <source>
        <dbReference type="Proteomes" id="UP000639338"/>
    </source>
</evidence>
<feature type="domain" description="HRDC" evidence="15">
    <location>
        <begin position="414"/>
        <end position="494"/>
    </location>
</feature>
<feature type="transmembrane region" description="Helical" evidence="14">
    <location>
        <begin position="565"/>
        <end position="584"/>
    </location>
</feature>
<dbReference type="PROSITE" id="PS50967">
    <property type="entry name" value="HRDC"/>
    <property type="match status" value="1"/>
</dbReference>
<dbReference type="PANTHER" id="PTHR12124:SF47">
    <property type="entry name" value="EXOSOME COMPONENT 10"/>
    <property type="match status" value="1"/>
</dbReference>
<dbReference type="SMART" id="SM00341">
    <property type="entry name" value="HRDC"/>
    <property type="match status" value="1"/>
</dbReference>
<evidence type="ECO:0000256" key="1">
    <source>
        <dbReference type="ARBA" id="ARBA00004123"/>
    </source>
</evidence>
<keyword evidence="9 14" id="KW-0472">Membrane</keyword>
<comment type="subcellular location">
    <subcellularLocation>
        <location evidence="1">Nucleus</location>
    </subcellularLocation>
</comment>
<reference evidence="16 17" key="1">
    <citation type="submission" date="2020-08" db="EMBL/GenBank/DDBJ databases">
        <title>Aphidius gifuensis genome sequencing and assembly.</title>
        <authorList>
            <person name="Du Z."/>
        </authorList>
    </citation>
    <scope>NUCLEOTIDE SEQUENCE [LARGE SCALE GENOMIC DNA]</scope>
    <source>
        <strain evidence="16">YNYX2018</strain>
        <tissue evidence="16">Adults</tissue>
    </source>
</reference>
<dbReference type="OrthoDB" id="2250022at2759"/>
<comment type="similarity">
    <text evidence="11">Belongs to the exosome component 10/RRP6 family.</text>
</comment>
<dbReference type="InterPro" id="IPR012337">
    <property type="entry name" value="RNaseH-like_sf"/>
</dbReference>